<dbReference type="AlphaFoldDB" id="A0A955DZU6"/>
<reference evidence="2" key="2">
    <citation type="journal article" date="2021" name="Microbiome">
        <title>Successional dynamics and alternative stable states in a saline activated sludge microbial community over 9 years.</title>
        <authorList>
            <person name="Wang Y."/>
            <person name="Ye J."/>
            <person name="Ju F."/>
            <person name="Liu L."/>
            <person name="Boyd J.A."/>
            <person name="Deng Y."/>
            <person name="Parks D.H."/>
            <person name="Jiang X."/>
            <person name="Yin X."/>
            <person name="Woodcroft B.J."/>
            <person name="Tyson G.W."/>
            <person name="Hugenholtz P."/>
            <person name="Polz M.F."/>
            <person name="Zhang T."/>
        </authorList>
    </citation>
    <scope>NUCLEOTIDE SEQUENCE</scope>
    <source>
        <strain evidence="2">HKST-UBA80</strain>
    </source>
</reference>
<evidence type="ECO:0000259" key="1">
    <source>
        <dbReference type="Pfam" id="PF04073"/>
    </source>
</evidence>
<dbReference type="EMBL" id="JAGQNY010000005">
    <property type="protein sequence ID" value="MCA9302032.1"/>
    <property type="molecule type" value="Genomic_DNA"/>
</dbReference>
<proteinExistence type="predicted"/>
<dbReference type="PANTHER" id="PTHR30411">
    <property type="entry name" value="CYTOPLASMIC PROTEIN"/>
    <property type="match status" value="1"/>
</dbReference>
<feature type="domain" description="YbaK/aminoacyl-tRNA synthetase-associated" evidence="1">
    <location>
        <begin position="32"/>
        <end position="149"/>
    </location>
</feature>
<dbReference type="Gene3D" id="3.90.960.10">
    <property type="entry name" value="YbaK/aminoacyl-tRNA synthetase-associated domain"/>
    <property type="match status" value="1"/>
</dbReference>
<dbReference type="InterPro" id="IPR036754">
    <property type="entry name" value="YbaK/aa-tRNA-synt-asso_dom_sf"/>
</dbReference>
<organism evidence="2 3">
    <name type="scientific">candidate division WWE3 bacterium</name>
    <dbReference type="NCBI Taxonomy" id="2053526"/>
    <lineage>
        <taxon>Bacteria</taxon>
        <taxon>Katanobacteria</taxon>
    </lineage>
</organism>
<dbReference type="GO" id="GO:0002161">
    <property type="term" value="F:aminoacyl-tRNA deacylase activity"/>
    <property type="evidence" value="ECO:0007669"/>
    <property type="project" value="InterPro"/>
</dbReference>
<dbReference type="PANTHER" id="PTHR30411:SF9">
    <property type="entry name" value="MULTIFUNCTIONAL SER_THR-TRNA DEACYLASE PROXP-Y"/>
    <property type="match status" value="1"/>
</dbReference>
<comment type="caution">
    <text evidence="2">The sequence shown here is derived from an EMBL/GenBank/DDBJ whole genome shotgun (WGS) entry which is preliminary data.</text>
</comment>
<evidence type="ECO:0000313" key="3">
    <source>
        <dbReference type="Proteomes" id="UP000714817"/>
    </source>
</evidence>
<dbReference type="Proteomes" id="UP000714817">
    <property type="component" value="Unassembled WGS sequence"/>
</dbReference>
<protein>
    <recommendedName>
        <fullName evidence="1">YbaK/aminoacyl-tRNA synthetase-associated domain-containing protein</fullName>
    </recommendedName>
</protein>
<name>A0A955DZU6_UNCKA</name>
<sequence>MSDKKVIKNSKVLLAIKKLLSESGVEYKMFEHEPVWTSEEASKIRGTPFDSGAKALVLYVDDVPSLFVLPGSLKADFNKIKKLFMAENVRLATPVEVEDLTGLVIGSIPPFGSVMGLHSYFDSKLLEHEVVAFNIGAHTASVIMKPESLMVIEKPKILDFSI</sequence>
<evidence type="ECO:0000313" key="2">
    <source>
        <dbReference type="EMBL" id="MCA9302032.1"/>
    </source>
</evidence>
<dbReference type="SUPFAM" id="SSF55826">
    <property type="entry name" value="YbaK/ProRS associated domain"/>
    <property type="match status" value="1"/>
</dbReference>
<gene>
    <name evidence="2" type="ORF">KDA10_01530</name>
</gene>
<dbReference type="InterPro" id="IPR007214">
    <property type="entry name" value="YbaK/aa-tRNA-synth-assoc-dom"/>
</dbReference>
<dbReference type="Pfam" id="PF04073">
    <property type="entry name" value="tRNA_edit"/>
    <property type="match status" value="1"/>
</dbReference>
<reference evidence="2" key="1">
    <citation type="submission" date="2020-04" db="EMBL/GenBank/DDBJ databases">
        <authorList>
            <person name="Zhang T."/>
        </authorList>
    </citation>
    <scope>NUCLEOTIDE SEQUENCE</scope>
    <source>
        <strain evidence="2">HKST-UBA80</strain>
    </source>
</reference>
<accession>A0A955DZU6</accession>